<evidence type="ECO:0000256" key="4">
    <source>
        <dbReference type="ARBA" id="ARBA00022741"/>
    </source>
</evidence>
<keyword evidence="7 9" id="KW-0505">Motor protein</keyword>
<dbReference type="GO" id="GO:0005856">
    <property type="term" value="C:cytoskeleton"/>
    <property type="evidence" value="ECO:0007669"/>
    <property type="project" value="UniProtKB-SubCell"/>
</dbReference>
<dbReference type="InterPro" id="IPR036961">
    <property type="entry name" value="Kinesin_motor_dom_sf"/>
</dbReference>
<dbReference type="GO" id="GO:0005737">
    <property type="term" value="C:cytoplasm"/>
    <property type="evidence" value="ECO:0007669"/>
    <property type="project" value="UniProtKB-ARBA"/>
</dbReference>
<feature type="region of interest" description="Disordered" evidence="11">
    <location>
        <begin position="701"/>
        <end position="731"/>
    </location>
</feature>
<dbReference type="Pfam" id="PF00498">
    <property type="entry name" value="FHA"/>
    <property type="match status" value="1"/>
</dbReference>
<dbReference type="InterPro" id="IPR057288">
    <property type="entry name" value="PH_PLEKHM2"/>
</dbReference>
<evidence type="ECO:0000256" key="5">
    <source>
        <dbReference type="ARBA" id="ARBA00022840"/>
    </source>
</evidence>
<feature type="region of interest" description="Disordered" evidence="11">
    <location>
        <begin position="939"/>
        <end position="964"/>
    </location>
</feature>
<dbReference type="Gene3D" id="2.60.200.20">
    <property type="match status" value="1"/>
</dbReference>
<feature type="region of interest" description="Disordered" evidence="11">
    <location>
        <begin position="1006"/>
        <end position="1110"/>
    </location>
</feature>
<dbReference type="Pfam" id="PF00225">
    <property type="entry name" value="Kinesin"/>
    <property type="match status" value="1"/>
</dbReference>
<feature type="compositionally biased region" description="Basic and acidic residues" evidence="11">
    <location>
        <begin position="1006"/>
        <end position="1040"/>
    </location>
</feature>
<dbReference type="InterPro" id="IPR001752">
    <property type="entry name" value="Kinesin_motor_dom"/>
</dbReference>
<keyword evidence="8" id="KW-0206">Cytoskeleton</keyword>
<dbReference type="Proteomes" id="UP000694890">
    <property type="component" value="Linkage group LG5"/>
</dbReference>
<dbReference type="PRINTS" id="PR00380">
    <property type="entry name" value="KINESINHEAVY"/>
</dbReference>
<dbReference type="Pfam" id="PF23142">
    <property type="entry name" value="PH_PLEKHM2"/>
    <property type="match status" value="1"/>
</dbReference>
<dbReference type="Gene3D" id="3.40.850.10">
    <property type="entry name" value="Kinesin motor domain"/>
    <property type="match status" value="1"/>
</dbReference>
<feature type="region of interest" description="Disordered" evidence="11">
    <location>
        <begin position="1359"/>
        <end position="1386"/>
    </location>
</feature>
<dbReference type="PANTHER" id="PTHR47117:SF8">
    <property type="entry name" value="KINESIN FAMILY MEMBER 16B"/>
    <property type="match status" value="1"/>
</dbReference>
<dbReference type="GO" id="GO:0005524">
    <property type="term" value="F:ATP binding"/>
    <property type="evidence" value="ECO:0007669"/>
    <property type="project" value="UniProtKB-UniRule"/>
</dbReference>
<dbReference type="InterPro" id="IPR019821">
    <property type="entry name" value="Kinesin_motor_CS"/>
</dbReference>
<evidence type="ECO:0000256" key="6">
    <source>
        <dbReference type="ARBA" id="ARBA00023054"/>
    </source>
</evidence>
<dbReference type="SUPFAM" id="SSF52540">
    <property type="entry name" value="P-loop containing nucleoside triphosphate hydrolases"/>
    <property type="match status" value="1"/>
</dbReference>
<dbReference type="CTD" id="100334507"/>
<dbReference type="KEGG" id="lcf:108888723"/>
<dbReference type="FunFam" id="2.60.200.20:FF:000005">
    <property type="entry name" value="Kinesin family member 16B"/>
    <property type="match status" value="1"/>
</dbReference>
<dbReference type="SMART" id="SM00129">
    <property type="entry name" value="KISc"/>
    <property type="match status" value="1"/>
</dbReference>
<dbReference type="GO" id="GO:0003777">
    <property type="term" value="F:microtubule motor activity"/>
    <property type="evidence" value="ECO:0007669"/>
    <property type="project" value="InterPro"/>
</dbReference>
<dbReference type="InterPro" id="IPR027417">
    <property type="entry name" value="P-loop_NTPase"/>
</dbReference>
<dbReference type="GeneID" id="108888723"/>
<keyword evidence="5 9" id="KW-0067">ATP-binding</keyword>
<evidence type="ECO:0000256" key="1">
    <source>
        <dbReference type="ARBA" id="ARBA00004245"/>
    </source>
</evidence>
<feature type="binding site" evidence="9">
    <location>
        <begin position="102"/>
        <end position="109"/>
    </location>
    <ligand>
        <name>ATP</name>
        <dbReference type="ChEBI" id="CHEBI:30616"/>
    </ligand>
</feature>
<dbReference type="CDD" id="cd01365">
    <property type="entry name" value="KISc_KIF1A_KIF1B"/>
    <property type="match status" value="1"/>
</dbReference>
<proteinExistence type="inferred from homology"/>
<protein>
    <submittedName>
        <fullName evidence="14">Kinesin-like protein KIF16B isoform X1</fullName>
    </submittedName>
</protein>
<evidence type="ECO:0000256" key="9">
    <source>
        <dbReference type="PROSITE-ProRule" id="PRU00283"/>
    </source>
</evidence>
<gene>
    <name evidence="14" type="primary">kif16ba</name>
</gene>
<evidence type="ECO:0000313" key="13">
    <source>
        <dbReference type="Proteomes" id="UP000694890"/>
    </source>
</evidence>
<feature type="coiled-coil region" evidence="10">
    <location>
        <begin position="846"/>
        <end position="873"/>
    </location>
</feature>
<keyword evidence="2" id="KW-0963">Cytoplasm</keyword>
<evidence type="ECO:0000256" key="2">
    <source>
        <dbReference type="ARBA" id="ARBA00022490"/>
    </source>
</evidence>
<name>A0AAJ7V8F0_LATCA</name>
<dbReference type="SUPFAM" id="SSF49879">
    <property type="entry name" value="SMAD/FHA domain"/>
    <property type="match status" value="1"/>
</dbReference>
<accession>A0AAJ7V8F0</accession>
<evidence type="ECO:0000256" key="8">
    <source>
        <dbReference type="ARBA" id="ARBA00023212"/>
    </source>
</evidence>
<feature type="coiled-coil region" evidence="10">
    <location>
        <begin position="373"/>
        <end position="421"/>
    </location>
</feature>
<sequence>MASVRVAVRVRPMNRREKDLTAKCIIKMEGNKTSITNLKIPDGIAGDSMRDRTKTFTYDFSYDSSDCKSSTFVSQEKVFRDLGSDVLKAAFEGYNACVFAYGQTGSGKSYTMMGNPGDAGLIPRICEGLFSRISESTRWDEASFRTEVSYLEIYNERVRDLLRRKSTQTYNLRVREHPKDGPYVEDLSKHLVQNYSDVEELMEAGNINRTTASTGMNDVSSRSHAIFTINFTQAKFDAEMPSETVSKIHLVDLAGSERADATGATGVRLKEGGNINKSLVTLGNVISALADMTQDAVNTNLKKKSVFVPYRDSVLTWLLKDSLGGNSKTIMIATVSPADVNYGETLSTLRYANRAKNIINKPTINEDSNVRLIRELRAEIARLKALLVQGNQIALLDSPTALSMEEKLHQNEARVLELTKEWTNKWNETQNILKEETLALRKEGIGVVLDSELPHLIGIDDDLLSTGIILYHLKEGRTYVGREDASSEQDIILHGLDLESEHCMFENQNGTVTLVPLGGAQCSVNGVQVTEPSQLNQGAVILLGRTNMFRFNHPKEAAKLREKRKSGLLSTFSLSMTDLSKSCENLSTVMLYNPGLFTEKGPVFLRLEFERQQREELEKLELKRRLIKEMEAKQQSEKAELERLQQEVESQRKESEEVHQRILRQEESLRRRSQDIESRLRDFLAEKERFEEERRSEVQAVDPQWRRRKQQQEGEAEEEQDEEQRLQQEAAEQTEIYRELERLKREREEQKVRLEAERRRLEEQEREQLSLVGRLEEQLREKHEAAATLLTREDARRLEEERRALAEIRGGLLRAKEAGERPDVEDAGEEARSAQARYTDFKAAQVKELGQLEEGLRQQRERLEKEVATERNTVLLLAHGLKERQQQLKETQEKGAQDATAICQEEQLVKQAEHRLQFKERQLANLTDGLLPALAEEKQRATEMLERSGGGSNGNCDSPPGLDNTLYQVEKELEDKEEKLNLHWHSAQQLQQLQETYEFTANVARQEEKVRRKEKEILESKEKQQREAMEEAVARLERRHSALRRSVSLEPDTEEQRHKSSVQRNLRGSDLDQQRVEREIQKLRQRISEGEENNRTHSIGNDEKTSSPVSHIQSLNTLLPLSDDRINAYIEEEVQRRLRKMNLLNGSSNMDLSESCESLREEEEVSDCSSVRLTDESYSLQDDEKLQNINPRRLKYERTCGLWSSFLPATELEAYIPPKVEETTSEENDLLKLQREDKKESTAEVLIEKEVPGKDDGKYSRWQGRVNIPLGEANRCGTGQDKLFCINLTNKNNRLDENENITDKRRNDSAHCVPDDVKKVGGGVKKLLVNESYSKEKVKHQTCDTGVVEDAELSGDYLSESQNSVNVDTTSKQKSEESVNNQIKEETKTKAEKVAANRSYALGYFAGKLSKAYKDAGRRLQGTRDIIRNVGVGEMKIVLSHYVTMMSKELPLIHRVQLKPQPESCMHIENKVRLVDLSRDCALNLPQNTGRSTIPGISGWPVGSVSSFKNTSPEVFYQRLVELPPALSQLQTFSSREITEKLESLSPQMQVGKLLSIFWLKTASTKQPVPNPGCLLLSKKDIIVVSADTDSEDTLAISHHFNLLEIKKVQIGLAGQHVRIISCTEDAVLAVFTHSKELTQEFCKALLKTLAPEKFSEGTESHPLLSDDLMVLSLDWMSSAPDIFLDRGLHVTSRFKRVLADLLYIVHGNIDGPSKPSLADVCPLLYTSVKVKNSTRVHQDTIFQFLMTDTHVALLREDGVFHPAPRGTSLIPVHPQFQGLELRKRSDIRCLLVRQNDNCLVVEIMFTTHKPQPQQKKVELELGSAEVPSNSDHSHECDSWKLCFGCTSEAVMLINHLCT</sequence>
<keyword evidence="4 9" id="KW-0547">Nucleotide-binding</keyword>
<feature type="compositionally biased region" description="Basic and acidic residues" evidence="11">
    <location>
        <begin position="1067"/>
        <end position="1105"/>
    </location>
</feature>
<evidence type="ECO:0000259" key="12">
    <source>
        <dbReference type="PROSITE" id="PS50067"/>
    </source>
</evidence>
<dbReference type="InterPro" id="IPR008984">
    <property type="entry name" value="SMAD_FHA_dom_sf"/>
</dbReference>
<keyword evidence="6 10" id="KW-0175">Coiled coil</keyword>
<dbReference type="PROSITE" id="PS50067">
    <property type="entry name" value="KINESIN_MOTOR_2"/>
    <property type="match status" value="1"/>
</dbReference>
<feature type="domain" description="Kinesin motor" evidence="12">
    <location>
        <begin position="3"/>
        <end position="358"/>
    </location>
</feature>
<feature type="compositionally biased region" description="Basic and acidic residues" evidence="11">
    <location>
        <begin position="1371"/>
        <end position="1386"/>
    </location>
</feature>
<reference evidence="14" key="1">
    <citation type="submission" date="2025-08" db="UniProtKB">
        <authorList>
            <consortium name="RefSeq"/>
        </authorList>
    </citation>
    <scope>IDENTIFICATION</scope>
    <source>
        <tissue evidence="14">Brain</tissue>
    </source>
</reference>
<dbReference type="GO" id="GO:0008017">
    <property type="term" value="F:microtubule binding"/>
    <property type="evidence" value="ECO:0007669"/>
    <property type="project" value="InterPro"/>
</dbReference>
<dbReference type="RefSeq" id="XP_018540351.1">
    <property type="nucleotide sequence ID" value="XM_018684835.2"/>
</dbReference>
<comment type="similarity">
    <text evidence="9">Belongs to the TRAFAC class myosin-kinesin ATPase superfamily. Kinesin family.</text>
</comment>
<evidence type="ECO:0000256" key="10">
    <source>
        <dbReference type="SAM" id="Coils"/>
    </source>
</evidence>
<comment type="subcellular location">
    <subcellularLocation>
        <location evidence="1">Cytoplasm</location>
        <location evidence="1">Cytoskeleton</location>
    </subcellularLocation>
</comment>
<dbReference type="InterPro" id="IPR000253">
    <property type="entry name" value="FHA_dom"/>
</dbReference>
<evidence type="ECO:0000256" key="7">
    <source>
        <dbReference type="ARBA" id="ARBA00023175"/>
    </source>
</evidence>
<dbReference type="PANTHER" id="PTHR47117">
    <property type="entry name" value="STAR-RELATED LIPID TRANSFER PROTEIN 9"/>
    <property type="match status" value="1"/>
</dbReference>
<dbReference type="FunFam" id="3.40.850.10:FF:000021">
    <property type="entry name" value="kinesin-like protein KIF16B isoform X1"/>
    <property type="match status" value="1"/>
</dbReference>
<dbReference type="PROSITE" id="PS00411">
    <property type="entry name" value="KINESIN_MOTOR_1"/>
    <property type="match status" value="1"/>
</dbReference>
<keyword evidence="3" id="KW-0597">Phosphoprotein</keyword>
<evidence type="ECO:0000256" key="3">
    <source>
        <dbReference type="ARBA" id="ARBA00022553"/>
    </source>
</evidence>
<evidence type="ECO:0000313" key="14">
    <source>
        <dbReference type="RefSeq" id="XP_018540351.1"/>
    </source>
</evidence>
<dbReference type="GO" id="GO:0007018">
    <property type="term" value="P:microtubule-based movement"/>
    <property type="evidence" value="ECO:0007669"/>
    <property type="project" value="InterPro"/>
</dbReference>
<organism evidence="13 14">
    <name type="scientific">Lates calcarifer</name>
    <name type="common">Barramundi</name>
    <name type="synonym">Holocentrus calcarifer</name>
    <dbReference type="NCBI Taxonomy" id="8187"/>
    <lineage>
        <taxon>Eukaryota</taxon>
        <taxon>Metazoa</taxon>
        <taxon>Chordata</taxon>
        <taxon>Craniata</taxon>
        <taxon>Vertebrata</taxon>
        <taxon>Euteleostomi</taxon>
        <taxon>Actinopterygii</taxon>
        <taxon>Neopterygii</taxon>
        <taxon>Teleostei</taxon>
        <taxon>Neoteleostei</taxon>
        <taxon>Acanthomorphata</taxon>
        <taxon>Carangaria</taxon>
        <taxon>Carangaria incertae sedis</taxon>
        <taxon>Centropomidae</taxon>
        <taxon>Lates</taxon>
    </lineage>
</organism>
<evidence type="ECO:0000256" key="11">
    <source>
        <dbReference type="SAM" id="MobiDB-lite"/>
    </source>
</evidence>
<feature type="compositionally biased region" description="Polar residues" evidence="11">
    <location>
        <begin position="1359"/>
        <end position="1370"/>
    </location>
</feature>